<dbReference type="InterPro" id="IPR012947">
    <property type="entry name" value="tRNA_SAD"/>
</dbReference>
<dbReference type="Gene3D" id="2.40.30.130">
    <property type="match status" value="1"/>
</dbReference>
<dbReference type="GO" id="GO:0004813">
    <property type="term" value="F:alanine-tRNA ligase activity"/>
    <property type="evidence" value="ECO:0007669"/>
    <property type="project" value="UniProtKB-UniRule"/>
</dbReference>
<dbReference type="FunFam" id="2.40.30.130:FF:000001">
    <property type="entry name" value="Alanine--tRNA ligase"/>
    <property type="match status" value="1"/>
</dbReference>
<dbReference type="Gene3D" id="3.10.310.40">
    <property type="match status" value="1"/>
</dbReference>
<dbReference type="GO" id="GO:0006419">
    <property type="term" value="P:alanyl-tRNA aminoacylation"/>
    <property type="evidence" value="ECO:0007669"/>
    <property type="project" value="UniProtKB-UniRule"/>
</dbReference>
<dbReference type="SMART" id="SM00863">
    <property type="entry name" value="tRNA_SAD"/>
    <property type="match status" value="1"/>
</dbReference>
<dbReference type="PROSITE" id="PS50860">
    <property type="entry name" value="AA_TRNA_LIGASE_II_ALA"/>
    <property type="match status" value="1"/>
</dbReference>
<dbReference type="PANTHER" id="PTHR11777">
    <property type="entry name" value="ALANYL-TRNA SYNTHETASE"/>
    <property type="match status" value="1"/>
</dbReference>
<dbReference type="InterPro" id="IPR018165">
    <property type="entry name" value="Ala-tRNA-synth_IIc_core"/>
</dbReference>
<protein>
    <recommendedName>
        <fullName evidence="12">Alanine--tRNA ligase</fullName>
        <ecNumber evidence="12">6.1.1.7</ecNumber>
    </recommendedName>
    <alternativeName>
        <fullName evidence="12">Alanyl-tRNA synthetase</fullName>
        <shortName evidence="12">AlaRS</shortName>
    </alternativeName>
</protein>
<keyword evidence="10 12" id="KW-0648">Protein biosynthesis</keyword>
<keyword evidence="4 12" id="KW-0436">Ligase</keyword>
<dbReference type="FunFam" id="3.30.930.10:FF:000004">
    <property type="entry name" value="Alanine--tRNA ligase"/>
    <property type="match status" value="1"/>
</dbReference>
<dbReference type="OrthoDB" id="9803884at2"/>
<evidence type="ECO:0000256" key="12">
    <source>
        <dbReference type="HAMAP-Rule" id="MF_00036"/>
    </source>
</evidence>
<evidence type="ECO:0000256" key="1">
    <source>
        <dbReference type="ARBA" id="ARBA00004496"/>
    </source>
</evidence>
<dbReference type="InterPro" id="IPR002318">
    <property type="entry name" value="Ala-tRNA-lgiase_IIc"/>
</dbReference>
<dbReference type="InterPro" id="IPR003156">
    <property type="entry name" value="DHHA1_dom"/>
</dbReference>
<evidence type="ECO:0000259" key="14">
    <source>
        <dbReference type="PROSITE" id="PS50860"/>
    </source>
</evidence>
<dbReference type="CDD" id="cd00673">
    <property type="entry name" value="AlaRS_core"/>
    <property type="match status" value="1"/>
</dbReference>
<dbReference type="GO" id="GO:0002161">
    <property type="term" value="F:aminoacyl-tRNA deacylase activity"/>
    <property type="evidence" value="ECO:0007669"/>
    <property type="project" value="TreeGrafter"/>
</dbReference>
<dbReference type="InterPro" id="IPR023033">
    <property type="entry name" value="Ala_tRNA_ligase_euk/bac"/>
</dbReference>
<keyword evidence="13" id="KW-0175">Coiled coil</keyword>
<evidence type="ECO:0000256" key="8">
    <source>
        <dbReference type="ARBA" id="ARBA00022840"/>
    </source>
</evidence>
<comment type="catalytic activity">
    <reaction evidence="12">
        <text>tRNA(Ala) + L-alanine + ATP = L-alanyl-tRNA(Ala) + AMP + diphosphate</text>
        <dbReference type="Rhea" id="RHEA:12540"/>
        <dbReference type="Rhea" id="RHEA-COMP:9657"/>
        <dbReference type="Rhea" id="RHEA-COMP:9923"/>
        <dbReference type="ChEBI" id="CHEBI:30616"/>
        <dbReference type="ChEBI" id="CHEBI:33019"/>
        <dbReference type="ChEBI" id="CHEBI:57972"/>
        <dbReference type="ChEBI" id="CHEBI:78442"/>
        <dbReference type="ChEBI" id="CHEBI:78497"/>
        <dbReference type="ChEBI" id="CHEBI:456215"/>
        <dbReference type="EC" id="6.1.1.7"/>
    </reaction>
</comment>
<keyword evidence="5 12" id="KW-0479">Metal-binding</keyword>
<evidence type="ECO:0000313" key="15">
    <source>
        <dbReference type="EMBL" id="PWQ92416.1"/>
    </source>
</evidence>
<dbReference type="SUPFAM" id="SSF101353">
    <property type="entry name" value="Putative anticodon-binding domain of alanyl-tRNA synthetase (AlaRS)"/>
    <property type="match status" value="1"/>
</dbReference>
<dbReference type="AlphaFoldDB" id="A0A317C191"/>
<dbReference type="PANTHER" id="PTHR11777:SF9">
    <property type="entry name" value="ALANINE--TRNA LIGASE, CYTOPLASMIC"/>
    <property type="match status" value="1"/>
</dbReference>
<keyword evidence="3 12" id="KW-0820">tRNA-binding</keyword>
<feature type="domain" description="Alanyl-transfer RNA synthetases family profile" evidence="14">
    <location>
        <begin position="4"/>
        <end position="708"/>
    </location>
</feature>
<dbReference type="GO" id="GO:0005524">
    <property type="term" value="F:ATP binding"/>
    <property type="evidence" value="ECO:0007669"/>
    <property type="project" value="UniProtKB-UniRule"/>
</dbReference>
<dbReference type="EC" id="6.1.1.7" evidence="12"/>
<dbReference type="GO" id="GO:0008270">
    <property type="term" value="F:zinc ion binding"/>
    <property type="evidence" value="ECO:0007669"/>
    <property type="project" value="UniProtKB-UniRule"/>
</dbReference>
<keyword evidence="9 12" id="KW-0694">RNA-binding</keyword>
<dbReference type="InterPro" id="IPR050058">
    <property type="entry name" value="Ala-tRNA_ligase"/>
</dbReference>
<organism evidence="15 16">
    <name type="scientific">Leucothrix pacifica</name>
    <dbReference type="NCBI Taxonomy" id="1247513"/>
    <lineage>
        <taxon>Bacteria</taxon>
        <taxon>Pseudomonadati</taxon>
        <taxon>Pseudomonadota</taxon>
        <taxon>Gammaproteobacteria</taxon>
        <taxon>Thiotrichales</taxon>
        <taxon>Thiotrichaceae</taxon>
        <taxon>Leucothrix</taxon>
    </lineage>
</organism>
<keyword evidence="6 12" id="KW-0547">Nucleotide-binding</keyword>
<dbReference type="PRINTS" id="PR00980">
    <property type="entry name" value="TRNASYNTHALA"/>
</dbReference>
<dbReference type="RefSeq" id="WP_109839685.1">
    <property type="nucleotide sequence ID" value="NZ_QGKM01000090.1"/>
</dbReference>
<dbReference type="FunFam" id="3.10.310.40:FF:000001">
    <property type="entry name" value="Alanine--tRNA ligase"/>
    <property type="match status" value="1"/>
</dbReference>
<dbReference type="Gene3D" id="3.30.930.10">
    <property type="entry name" value="Bira Bifunctional Protein, Domain 2"/>
    <property type="match status" value="1"/>
</dbReference>
<keyword evidence="16" id="KW-1185">Reference proteome</keyword>
<feature type="binding site" evidence="12">
    <location>
        <position position="568"/>
    </location>
    <ligand>
        <name>Zn(2+)</name>
        <dbReference type="ChEBI" id="CHEBI:29105"/>
    </ligand>
</feature>
<evidence type="ECO:0000256" key="3">
    <source>
        <dbReference type="ARBA" id="ARBA00022555"/>
    </source>
</evidence>
<name>A0A317C191_9GAMM</name>
<sequence>MQRNSTAEVRQQFLDFFASKGHEIVPSSSLIPGNDKTLLFTNAGMVQFKDVFTGDETRPYTRATTSQRCVRAGGKHNDLENVGYTARHHTFFEMLGNFSFGDYFKKDAIHNAWEFLTEVLELPKEKLWVTVYEEDEEAANIWIDDIGFPADRISRIGDKPGKRYESDNFWAMGDTGPCGPCSEIFYDHGEEIWGGPPGTPEEDGDRFIEIWNLVFMQYERFPDGTMKPLPKPSIDTGMGLERLCAILQNGHSNYDIDLFQYLIKHIAEMSGTEDLDNASLKVIADHIRSCSFLILDGVVPSNEGRGYVLRRIIRRAARHGHKLGLEGAFFNKLVPPLVDQMGAAYPDLAEAQASIESTLLKEEVRFGETLDKGMKLLDEAIADLSDDVLPGAVMFKLYDTFGFPVDLTADIVRERGLQIDEAGFDVAMNEQREKARAAGKFGTDYTAKLEVEGETDFTGYDAVYSDQSEVVGIFVEGEAVDKIAAGQSAQVVLDTTPFYAESGGQIGDSGYLTSASANFEVADTQKQGDVFIHQGELSEGTLSVGDKLAAHVDASRRQAIVLNHSGTHLMHKAMRDVLGDHVEQKGSLVTEERLRFDFSHSEPVTPEQIAEIENIVNAEIRKNAATEAEITSMERALEKGAMALFGEKYGDEVRVLTIGFSTELCGGVHVERTGDIGLFKIVSEGGVAAGVRRVEAMTGAGALAWMDAREAELATIAKSVKASIPDASGKVQQLVDKNRQLEKELDQLKSKLAAQAGSDLVSQAVDVGGIKVLAANLEGADPKSLRDTADQLKNKLGQAAVVVATVNGDKVSLVAAVTKAESATIKAGELLGHVAKQIDGKGGGRPDMAQGGGNNPAALPAALDSVVNWVKERV</sequence>
<evidence type="ECO:0000256" key="13">
    <source>
        <dbReference type="SAM" id="Coils"/>
    </source>
</evidence>
<evidence type="ECO:0000256" key="10">
    <source>
        <dbReference type="ARBA" id="ARBA00022917"/>
    </source>
</evidence>
<dbReference type="SUPFAM" id="SSF55186">
    <property type="entry name" value="ThrRS/AlaRS common domain"/>
    <property type="match status" value="1"/>
</dbReference>
<dbReference type="FunFam" id="3.30.980.10:FF:000004">
    <property type="entry name" value="Alanine--tRNA ligase, cytoplasmic"/>
    <property type="match status" value="1"/>
</dbReference>
<dbReference type="Gene3D" id="6.10.250.550">
    <property type="match status" value="1"/>
</dbReference>
<dbReference type="InterPro" id="IPR018162">
    <property type="entry name" value="Ala-tRNA-ligase_IIc_anticod-bd"/>
</dbReference>
<dbReference type="FunFam" id="3.30.54.20:FF:000001">
    <property type="entry name" value="Alanine--tRNA ligase"/>
    <property type="match status" value="1"/>
</dbReference>
<evidence type="ECO:0000256" key="6">
    <source>
        <dbReference type="ARBA" id="ARBA00022741"/>
    </source>
</evidence>
<evidence type="ECO:0000256" key="9">
    <source>
        <dbReference type="ARBA" id="ARBA00022884"/>
    </source>
</evidence>
<feature type="binding site" evidence="12">
    <location>
        <position position="669"/>
    </location>
    <ligand>
        <name>Zn(2+)</name>
        <dbReference type="ChEBI" id="CHEBI:29105"/>
    </ligand>
</feature>
<comment type="domain">
    <text evidence="12">Consists of three domains; the N-terminal catalytic domain, the editing domain and the C-terminal C-Ala domain. The editing domain removes incorrectly charged amino acids, while the C-Ala domain, along with tRNA(Ala), serves as a bridge to cooperatively bring together the editing and aminoacylation centers thus stimulating deacylation of misacylated tRNAs.</text>
</comment>
<dbReference type="SUPFAM" id="SSF55681">
    <property type="entry name" value="Class II aaRS and biotin synthetases"/>
    <property type="match status" value="1"/>
</dbReference>
<dbReference type="HAMAP" id="MF_00036_B">
    <property type="entry name" value="Ala_tRNA_synth_B"/>
    <property type="match status" value="1"/>
</dbReference>
<proteinExistence type="inferred from homology"/>
<evidence type="ECO:0000256" key="5">
    <source>
        <dbReference type="ARBA" id="ARBA00022723"/>
    </source>
</evidence>
<dbReference type="EMBL" id="QGKM01000090">
    <property type="protein sequence ID" value="PWQ92416.1"/>
    <property type="molecule type" value="Genomic_DNA"/>
</dbReference>
<dbReference type="Pfam" id="PF02272">
    <property type="entry name" value="DHHA1"/>
    <property type="match status" value="1"/>
</dbReference>
<dbReference type="InterPro" id="IPR045864">
    <property type="entry name" value="aa-tRNA-synth_II/BPL/LPL"/>
</dbReference>
<dbReference type="Pfam" id="PF07973">
    <property type="entry name" value="tRNA_SAD"/>
    <property type="match status" value="1"/>
</dbReference>
<dbReference type="NCBIfam" id="TIGR00344">
    <property type="entry name" value="alaS"/>
    <property type="match status" value="1"/>
</dbReference>
<dbReference type="GO" id="GO:0005829">
    <property type="term" value="C:cytosol"/>
    <property type="evidence" value="ECO:0007669"/>
    <property type="project" value="TreeGrafter"/>
</dbReference>
<keyword evidence="8 12" id="KW-0067">ATP-binding</keyword>
<keyword evidence="12" id="KW-0963">Cytoplasm</keyword>
<dbReference type="InterPro" id="IPR009000">
    <property type="entry name" value="Transl_B-barrel_sf"/>
</dbReference>
<dbReference type="InterPro" id="IPR018163">
    <property type="entry name" value="Thr/Ala-tRNA-synth_IIc_edit"/>
</dbReference>
<comment type="function">
    <text evidence="12">Catalyzes the attachment of alanine to tRNA(Ala) in a two-step reaction: alanine is first activated by ATP to form Ala-AMP and then transferred to the acceptor end of tRNA(Ala). Also edits incorrectly charged Ser-tRNA(Ala) and Gly-tRNA(Ala) via its editing domain.</text>
</comment>
<gene>
    <name evidence="12" type="primary">alaS</name>
    <name evidence="15" type="ORF">DKW60_21205</name>
</gene>
<keyword evidence="11 12" id="KW-0030">Aminoacyl-tRNA synthetase</keyword>
<evidence type="ECO:0000256" key="11">
    <source>
        <dbReference type="ARBA" id="ARBA00023146"/>
    </source>
</evidence>
<accession>A0A317C191</accession>
<dbReference type="GO" id="GO:0000049">
    <property type="term" value="F:tRNA binding"/>
    <property type="evidence" value="ECO:0007669"/>
    <property type="project" value="UniProtKB-KW"/>
</dbReference>
<dbReference type="Gene3D" id="3.30.54.20">
    <property type="match status" value="1"/>
</dbReference>
<dbReference type="Gene3D" id="3.30.980.10">
    <property type="entry name" value="Threonyl-trna Synthetase, Chain A, domain 2"/>
    <property type="match status" value="1"/>
</dbReference>
<dbReference type="InterPro" id="IPR018164">
    <property type="entry name" value="Ala-tRNA-synth_IIc_N"/>
</dbReference>
<feature type="coiled-coil region" evidence="13">
    <location>
        <begin position="724"/>
        <end position="758"/>
    </location>
</feature>
<comment type="similarity">
    <text evidence="2 12">Belongs to the class-II aminoacyl-tRNA synthetase family.</text>
</comment>
<evidence type="ECO:0000313" key="16">
    <source>
        <dbReference type="Proteomes" id="UP000245539"/>
    </source>
</evidence>
<keyword evidence="7 12" id="KW-0862">Zinc</keyword>
<evidence type="ECO:0000256" key="2">
    <source>
        <dbReference type="ARBA" id="ARBA00008226"/>
    </source>
</evidence>
<dbReference type="Proteomes" id="UP000245539">
    <property type="component" value="Unassembled WGS sequence"/>
</dbReference>
<feature type="binding site" evidence="12">
    <location>
        <position position="665"/>
    </location>
    <ligand>
        <name>Zn(2+)</name>
        <dbReference type="ChEBI" id="CHEBI:29105"/>
    </ligand>
</feature>
<dbReference type="GO" id="GO:0045892">
    <property type="term" value="P:negative regulation of DNA-templated transcription"/>
    <property type="evidence" value="ECO:0007669"/>
    <property type="project" value="TreeGrafter"/>
</dbReference>
<comment type="subcellular location">
    <subcellularLocation>
        <location evidence="1 12">Cytoplasm</location>
    </subcellularLocation>
</comment>
<comment type="cofactor">
    <cofactor evidence="12">
        <name>Zn(2+)</name>
        <dbReference type="ChEBI" id="CHEBI:29105"/>
    </cofactor>
    <text evidence="12">Binds 1 zinc ion per subunit.</text>
</comment>
<evidence type="ECO:0000256" key="7">
    <source>
        <dbReference type="ARBA" id="ARBA00022833"/>
    </source>
</evidence>
<feature type="binding site" evidence="12">
    <location>
        <position position="564"/>
    </location>
    <ligand>
        <name>Zn(2+)</name>
        <dbReference type="ChEBI" id="CHEBI:29105"/>
    </ligand>
</feature>
<evidence type="ECO:0000256" key="4">
    <source>
        <dbReference type="ARBA" id="ARBA00022598"/>
    </source>
</evidence>
<dbReference type="Pfam" id="PF01411">
    <property type="entry name" value="tRNA-synt_2c"/>
    <property type="match status" value="1"/>
</dbReference>
<dbReference type="SUPFAM" id="SSF50447">
    <property type="entry name" value="Translation proteins"/>
    <property type="match status" value="1"/>
</dbReference>
<reference evidence="15 16" key="1">
    <citation type="submission" date="2018-05" db="EMBL/GenBank/DDBJ databases">
        <title>Leucothrix arctica sp. nov., isolated from Arctic seawater.</title>
        <authorList>
            <person name="Choi A."/>
            <person name="Baek K."/>
        </authorList>
    </citation>
    <scope>NUCLEOTIDE SEQUENCE [LARGE SCALE GENOMIC DNA]</scope>
    <source>
        <strain evidence="15 16">JCM 18388</strain>
    </source>
</reference>
<comment type="caution">
    <text evidence="15">The sequence shown here is derived from an EMBL/GenBank/DDBJ whole genome shotgun (WGS) entry which is preliminary data.</text>
</comment>